<dbReference type="OrthoDB" id="4365939at2759"/>
<keyword evidence="1" id="KW-0175">Coiled coil</keyword>
<keyword evidence="2" id="KW-0472">Membrane</keyword>
<keyword evidence="4" id="KW-1185">Reference proteome</keyword>
<evidence type="ECO:0000256" key="1">
    <source>
        <dbReference type="SAM" id="Coils"/>
    </source>
</evidence>
<evidence type="ECO:0000256" key="2">
    <source>
        <dbReference type="SAM" id="Phobius"/>
    </source>
</evidence>
<keyword evidence="2" id="KW-0812">Transmembrane</keyword>
<accession>A0A0M8P8A0</accession>
<keyword evidence="2" id="KW-1133">Transmembrane helix</keyword>
<dbReference type="Proteomes" id="UP000037696">
    <property type="component" value="Unassembled WGS sequence"/>
</dbReference>
<protein>
    <submittedName>
        <fullName evidence="3">Uncharacterized protein</fullName>
    </submittedName>
</protein>
<sequence>MNPIARYDVLPCHLKFLIVGAIGVILIPIIAGLVIVCILIASVLGMIDRGRSSSRRQAIAKVDLIPDLSENPASRIMEKVLRTETDIERKRRLEIEIDFLEERLHARRDKFAQVS</sequence>
<comment type="caution">
    <text evidence="3">The sequence shown here is derived from an EMBL/GenBank/DDBJ whole genome shotgun (WGS) entry which is preliminary data.</text>
</comment>
<feature type="coiled-coil region" evidence="1">
    <location>
        <begin position="83"/>
        <end position="110"/>
    </location>
</feature>
<reference evidence="3 4" key="1">
    <citation type="submission" date="2015-08" db="EMBL/GenBank/DDBJ databases">
        <title>Genome sequencing of Penicillium nordicum.</title>
        <authorList>
            <person name="Nguyen H.D."/>
            <person name="Seifert K.A."/>
        </authorList>
    </citation>
    <scope>NUCLEOTIDE SEQUENCE [LARGE SCALE GENOMIC DNA]</scope>
    <source>
        <strain evidence="3 4">DAOMC 185683</strain>
    </source>
</reference>
<dbReference type="EMBL" id="LHQQ01000097">
    <property type="protein sequence ID" value="KOS42771.1"/>
    <property type="molecule type" value="Genomic_DNA"/>
</dbReference>
<proteinExistence type="predicted"/>
<dbReference type="AlphaFoldDB" id="A0A0M8P8A0"/>
<gene>
    <name evidence="3" type="ORF">ACN38_g6339</name>
</gene>
<evidence type="ECO:0000313" key="4">
    <source>
        <dbReference type="Proteomes" id="UP000037696"/>
    </source>
</evidence>
<organism evidence="3 4">
    <name type="scientific">Penicillium nordicum</name>
    <dbReference type="NCBI Taxonomy" id="229535"/>
    <lineage>
        <taxon>Eukaryota</taxon>
        <taxon>Fungi</taxon>
        <taxon>Dikarya</taxon>
        <taxon>Ascomycota</taxon>
        <taxon>Pezizomycotina</taxon>
        <taxon>Eurotiomycetes</taxon>
        <taxon>Eurotiomycetidae</taxon>
        <taxon>Eurotiales</taxon>
        <taxon>Aspergillaceae</taxon>
        <taxon>Penicillium</taxon>
    </lineage>
</organism>
<evidence type="ECO:0000313" key="3">
    <source>
        <dbReference type="EMBL" id="KOS42771.1"/>
    </source>
</evidence>
<feature type="transmembrane region" description="Helical" evidence="2">
    <location>
        <begin position="16"/>
        <end position="47"/>
    </location>
</feature>
<name>A0A0M8P8A0_9EURO</name>